<dbReference type="EMBL" id="BAABKN010000009">
    <property type="protein sequence ID" value="GAA4732771.1"/>
    <property type="molecule type" value="Genomic_DNA"/>
</dbReference>
<evidence type="ECO:0000256" key="5">
    <source>
        <dbReference type="ARBA" id="ARBA00023136"/>
    </source>
</evidence>
<reference evidence="9" key="1">
    <citation type="journal article" date="2019" name="Int. J. Syst. Evol. Microbiol.">
        <title>The Global Catalogue of Microorganisms (GCM) 10K type strain sequencing project: providing services to taxonomists for standard genome sequencing and annotation.</title>
        <authorList>
            <consortium name="The Broad Institute Genomics Platform"/>
            <consortium name="The Broad Institute Genome Sequencing Center for Infectious Disease"/>
            <person name="Wu L."/>
            <person name="Ma J."/>
        </authorList>
    </citation>
    <scope>NUCLEOTIDE SEQUENCE [LARGE SCALE GENOMIC DNA]</scope>
    <source>
        <strain evidence="9">JCM 18532</strain>
    </source>
</reference>
<feature type="transmembrane region" description="Helical" evidence="7">
    <location>
        <begin position="152"/>
        <end position="171"/>
    </location>
</feature>
<feature type="region of interest" description="Disordered" evidence="6">
    <location>
        <begin position="207"/>
        <end position="229"/>
    </location>
</feature>
<evidence type="ECO:0000256" key="6">
    <source>
        <dbReference type="SAM" id="MobiDB-lite"/>
    </source>
</evidence>
<dbReference type="RefSeq" id="WP_345526138.1">
    <property type="nucleotide sequence ID" value="NZ_BAABKN010000009.1"/>
</dbReference>
<feature type="transmembrane region" description="Helical" evidence="7">
    <location>
        <begin position="324"/>
        <end position="347"/>
    </location>
</feature>
<dbReference type="InterPro" id="IPR036259">
    <property type="entry name" value="MFS_trans_sf"/>
</dbReference>
<evidence type="ECO:0000256" key="1">
    <source>
        <dbReference type="ARBA" id="ARBA00004141"/>
    </source>
</evidence>
<feature type="transmembrane region" description="Helical" evidence="7">
    <location>
        <begin position="26"/>
        <end position="45"/>
    </location>
</feature>
<evidence type="ECO:0000256" key="2">
    <source>
        <dbReference type="ARBA" id="ARBA00022448"/>
    </source>
</evidence>
<keyword evidence="2" id="KW-0813">Transport</keyword>
<evidence type="ECO:0000256" key="4">
    <source>
        <dbReference type="ARBA" id="ARBA00022989"/>
    </source>
</evidence>
<feature type="transmembrane region" description="Helical" evidence="7">
    <location>
        <begin position="93"/>
        <end position="112"/>
    </location>
</feature>
<feature type="transmembrane region" description="Helical" evidence="7">
    <location>
        <begin position="300"/>
        <end position="318"/>
    </location>
</feature>
<evidence type="ECO:0000256" key="7">
    <source>
        <dbReference type="SAM" id="Phobius"/>
    </source>
</evidence>
<organism evidence="8 9">
    <name type="scientific">Nocardioides endophyticus</name>
    <dbReference type="NCBI Taxonomy" id="1353775"/>
    <lineage>
        <taxon>Bacteria</taxon>
        <taxon>Bacillati</taxon>
        <taxon>Actinomycetota</taxon>
        <taxon>Actinomycetes</taxon>
        <taxon>Propionibacteriales</taxon>
        <taxon>Nocardioidaceae</taxon>
        <taxon>Nocardioides</taxon>
    </lineage>
</organism>
<feature type="transmembrane region" description="Helical" evidence="7">
    <location>
        <begin position="183"/>
        <end position="201"/>
    </location>
</feature>
<feature type="transmembrane region" description="Helical" evidence="7">
    <location>
        <begin position="239"/>
        <end position="259"/>
    </location>
</feature>
<evidence type="ECO:0000256" key="3">
    <source>
        <dbReference type="ARBA" id="ARBA00022692"/>
    </source>
</evidence>
<dbReference type="Pfam" id="PF07690">
    <property type="entry name" value="MFS_1"/>
    <property type="match status" value="1"/>
</dbReference>
<gene>
    <name evidence="8" type="ORF">GCM10023350_15280</name>
</gene>
<feature type="transmembrane region" description="Helical" evidence="7">
    <location>
        <begin position="57"/>
        <end position="81"/>
    </location>
</feature>
<accession>A0ABP8YPH0</accession>
<name>A0ABP8YPH0_9ACTN</name>
<dbReference type="Proteomes" id="UP001499882">
    <property type="component" value="Unassembled WGS sequence"/>
</dbReference>
<feature type="transmembrane region" description="Helical" evidence="7">
    <location>
        <begin position="384"/>
        <end position="406"/>
    </location>
</feature>
<feature type="transmembrane region" description="Helical" evidence="7">
    <location>
        <begin position="265"/>
        <end position="288"/>
    </location>
</feature>
<comment type="subcellular location">
    <subcellularLocation>
        <location evidence="1">Membrane</location>
        <topology evidence="1">Multi-pass membrane protein</topology>
    </subcellularLocation>
</comment>
<keyword evidence="4 7" id="KW-1133">Transmembrane helix</keyword>
<keyword evidence="3 7" id="KW-0812">Transmembrane</keyword>
<evidence type="ECO:0000313" key="8">
    <source>
        <dbReference type="EMBL" id="GAA4732771.1"/>
    </source>
</evidence>
<dbReference type="InterPro" id="IPR011701">
    <property type="entry name" value="MFS"/>
</dbReference>
<feature type="transmembrane region" description="Helical" evidence="7">
    <location>
        <begin position="359"/>
        <end position="378"/>
    </location>
</feature>
<protein>
    <submittedName>
        <fullName evidence="8">MFS transporter</fullName>
    </submittedName>
</protein>
<dbReference type="InterPro" id="IPR052983">
    <property type="entry name" value="MFS_Riboflavin_Transporter"/>
</dbReference>
<evidence type="ECO:0000313" key="9">
    <source>
        <dbReference type="Proteomes" id="UP001499882"/>
    </source>
</evidence>
<keyword evidence="5 7" id="KW-0472">Membrane</keyword>
<dbReference type="Gene3D" id="1.20.1250.20">
    <property type="entry name" value="MFS general substrate transporter like domains"/>
    <property type="match status" value="1"/>
</dbReference>
<sequence>MTSPTESAEPAVTTDRGLPHGTLRRVTTVLCATEIISWGVLYYAFPVLSPSISEDTGWSQPAVVAAFTIAQLIAAGTGLLVGRHIHQRGPRAVMTLGSVLAVASVVALSLAGTWSVFLAAWCVAGAAMAATLYPPAFAALTTWGGRQRLHALTALTLVAGLASTVFAPLTAVLDEHVGWRDTYTILAGILAVTVALHAWGLRAPWPTPDPVTTPRPTARPHDRPGSRSPWQLPGFTRTVTAFGLAGLCMWSVLIVFVPLLTARGFSTAAAATALGIGGIGQVCGRLGYRRLDAATSVSTRTRLVFAAVAVTTLALAVTPGPYSALVALSFVAGMVRGIFTLLQATAVTDRWGTTDYARLNATLSLPLLATAAFAPWFATALATALGSHAATLAVFAGLAVGAALVVPRQPSLAPVA</sequence>
<feature type="transmembrane region" description="Helical" evidence="7">
    <location>
        <begin position="118"/>
        <end position="140"/>
    </location>
</feature>
<proteinExistence type="predicted"/>
<dbReference type="PANTHER" id="PTHR43385">
    <property type="entry name" value="RIBOFLAVIN TRANSPORTER RIBJ"/>
    <property type="match status" value="1"/>
</dbReference>
<dbReference type="SUPFAM" id="SSF103473">
    <property type="entry name" value="MFS general substrate transporter"/>
    <property type="match status" value="1"/>
</dbReference>
<dbReference type="PANTHER" id="PTHR43385:SF1">
    <property type="entry name" value="RIBOFLAVIN TRANSPORTER RIBJ"/>
    <property type="match status" value="1"/>
</dbReference>
<keyword evidence="9" id="KW-1185">Reference proteome</keyword>
<comment type="caution">
    <text evidence="8">The sequence shown here is derived from an EMBL/GenBank/DDBJ whole genome shotgun (WGS) entry which is preliminary data.</text>
</comment>